<gene>
    <name evidence="2" type="ORF">MAR_036588</name>
</gene>
<organism evidence="2 3">
    <name type="scientific">Mya arenaria</name>
    <name type="common">Soft-shell clam</name>
    <dbReference type="NCBI Taxonomy" id="6604"/>
    <lineage>
        <taxon>Eukaryota</taxon>
        <taxon>Metazoa</taxon>
        <taxon>Spiralia</taxon>
        <taxon>Lophotrochozoa</taxon>
        <taxon>Mollusca</taxon>
        <taxon>Bivalvia</taxon>
        <taxon>Autobranchia</taxon>
        <taxon>Heteroconchia</taxon>
        <taxon>Euheterodonta</taxon>
        <taxon>Imparidentia</taxon>
        <taxon>Neoheterodontei</taxon>
        <taxon>Myida</taxon>
        <taxon>Myoidea</taxon>
        <taxon>Myidae</taxon>
        <taxon>Mya</taxon>
    </lineage>
</organism>
<reference evidence="2" key="1">
    <citation type="submission" date="2022-11" db="EMBL/GenBank/DDBJ databases">
        <title>Centuries of genome instability and evolution in soft-shell clam transmissible cancer (bioRxiv).</title>
        <authorList>
            <person name="Hart S.F.M."/>
            <person name="Yonemitsu M.A."/>
            <person name="Giersch R.M."/>
            <person name="Beal B.F."/>
            <person name="Arriagada G."/>
            <person name="Davis B.W."/>
            <person name="Ostrander E.A."/>
            <person name="Goff S.P."/>
            <person name="Metzger M.J."/>
        </authorList>
    </citation>
    <scope>NUCLEOTIDE SEQUENCE</scope>
    <source>
        <strain evidence="2">MELC-2E11</strain>
        <tissue evidence="2">Siphon/mantle</tissue>
    </source>
</reference>
<dbReference type="Proteomes" id="UP001164746">
    <property type="component" value="Chromosome 13"/>
</dbReference>
<comment type="similarity">
    <text evidence="1">Belongs to the dynein light chain Tctex-type family.</text>
</comment>
<evidence type="ECO:0000256" key="1">
    <source>
        <dbReference type="ARBA" id="ARBA00005361"/>
    </source>
</evidence>
<dbReference type="Pfam" id="PF03645">
    <property type="entry name" value="Tctex-1"/>
    <property type="match status" value="1"/>
</dbReference>
<dbReference type="CDD" id="cd21451">
    <property type="entry name" value="DLC-like_TCTEX1D"/>
    <property type="match status" value="1"/>
</dbReference>
<keyword evidence="3" id="KW-1185">Reference proteome</keyword>
<dbReference type="PANTHER" id="PTHR21255">
    <property type="entry name" value="T-COMPLEX-ASSOCIATED-TESTIS-EXPRESSED 1/ DYNEIN LIGHT CHAIN"/>
    <property type="match status" value="1"/>
</dbReference>
<dbReference type="InterPro" id="IPR005334">
    <property type="entry name" value="Tctex-1-like"/>
</dbReference>
<name>A0ABY7FNL4_MYAAR</name>
<accession>A0ABY7FNL4</accession>
<dbReference type="PANTHER" id="PTHR21255:SF65">
    <property type="entry name" value="TCTEX1 DOMAIN-CONTAINING PROTEIN 2"/>
    <property type="match status" value="1"/>
</dbReference>
<proteinExistence type="inferred from homology"/>
<dbReference type="EMBL" id="CP111024">
    <property type="protein sequence ID" value="WAR22919.1"/>
    <property type="molecule type" value="Genomic_DNA"/>
</dbReference>
<dbReference type="Gene3D" id="3.30.1140.40">
    <property type="entry name" value="Tctex-1"/>
    <property type="match status" value="1"/>
</dbReference>
<sequence>MTPRELLIICRTARVGDVLGATARGRLVWPVRDQGDHDERVWLPVTPGRQVTRLHNVDMLRIFFVDNKAEQNVVKQDATSVHQPREHYVSWTSKYNSDVTARVSQTVCDDPGADTDDKAYVGTNGTWAKHSGAAGRQTFYQKYEEQKEPSYRMEPTKKFNADEAFNALKSVVDKRMEGFRYHPKFCSNMTKMLSDEIKDEVKKLKFDRYKIVAVVHISEKRGQSMMVASRCAWDKNVDEFATYTMETPTLFCSASVFGIYNE</sequence>
<protein>
    <submittedName>
        <fullName evidence="2">TC1DB-like protein</fullName>
    </submittedName>
</protein>
<evidence type="ECO:0000313" key="3">
    <source>
        <dbReference type="Proteomes" id="UP001164746"/>
    </source>
</evidence>
<evidence type="ECO:0000313" key="2">
    <source>
        <dbReference type="EMBL" id="WAR22919.1"/>
    </source>
</evidence>
<dbReference type="InterPro" id="IPR038586">
    <property type="entry name" value="Tctex-1-like_sf"/>
</dbReference>